<gene>
    <name evidence="3" type="ORF">GC105_12310</name>
</gene>
<dbReference type="AlphaFoldDB" id="A0A6A7KBC5"/>
<evidence type="ECO:0000256" key="1">
    <source>
        <dbReference type="SAM" id="MobiDB-lite"/>
    </source>
</evidence>
<feature type="region of interest" description="Disordered" evidence="1">
    <location>
        <begin position="126"/>
        <end position="164"/>
    </location>
</feature>
<dbReference type="SUPFAM" id="SSF46934">
    <property type="entry name" value="UBA-like"/>
    <property type="match status" value="1"/>
</dbReference>
<evidence type="ECO:0000313" key="3">
    <source>
        <dbReference type="EMBL" id="MPW26571.1"/>
    </source>
</evidence>
<name>A0A6A7KBC5_9FIRM</name>
<protein>
    <recommendedName>
        <fullName evidence="5">DUF4342 domain-containing protein</fullName>
    </recommendedName>
</protein>
<dbReference type="RefSeq" id="WP_152805210.1">
    <property type="nucleotide sequence ID" value="NZ_WHNX01000021.1"/>
</dbReference>
<proteinExistence type="predicted"/>
<feature type="compositionally biased region" description="Low complexity" evidence="1">
    <location>
        <begin position="136"/>
        <end position="147"/>
    </location>
</feature>
<evidence type="ECO:0000313" key="4">
    <source>
        <dbReference type="Proteomes" id="UP000440004"/>
    </source>
</evidence>
<evidence type="ECO:0000256" key="2">
    <source>
        <dbReference type="SAM" id="Phobius"/>
    </source>
</evidence>
<keyword evidence="2" id="KW-0472">Membrane</keyword>
<feature type="transmembrane region" description="Helical" evidence="2">
    <location>
        <begin position="51"/>
        <end position="70"/>
    </location>
</feature>
<accession>A0A6A7KBC5</accession>
<organism evidence="3 4">
    <name type="scientific">Alkalibaculum sporogenes</name>
    <dbReference type="NCBI Taxonomy" id="2655001"/>
    <lineage>
        <taxon>Bacteria</taxon>
        <taxon>Bacillati</taxon>
        <taxon>Bacillota</taxon>
        <taxon>Clostridia</taxon>
        <taxon>Eubacteriales</taxon>
        <taxon>Eubacteriaceae</taxon>
        <taxon>Alkalibaculum</taxon>
    </lineage>
</organism>
<evidence type="ECO:0008006" key="5">
    <source>
        <dbReference type="Google" id="ProtNLM"/>
    </source>
</evidence>
<feature type="transmembrane region" description="Helical" evidence="2">
    <location>
        <begin position="76"/>
        <end position="107"/>
    </location>
</feature>
<dbReference type="EMBL" id="WHNX01000021">
    <property type="protein sequence ID" value="MPW26571.1"/>
    <property type="molecule type" value="Genomic_DNA"/>
</dbReference>
<sequence>MRVTLDQVETLRKRVSCDYQTAEKALRKSKGNIDGAVLYLKKMENRKFKKAFVVLEQIINRIFSYSLLIVKNDKNIFSFPIVLVIIVVWSLNIPLPIILSIGVLAALSEFSFEIIDRNSYKYEESFTKSEDKKSKSQNSKSQNSSDQMTDKKSDENNAIISQSDDVEKVNVNVINDEVLPIPQQKEPPLFTDDDGYNEIIIE</sequence>
<reference evidence="3 4" key="1">
    <citation type="submission" date="2019-10" db="EMBL/GenBank/DDBJ databases">
        <title>Alkalibaculum tamaniensis sp.nov., a new alkaliphilic acetogen, isolated on methoxylated aromatics from a mud volcano.</title>
        <authorList>
            <person name="Khomyakova M.A."/>
            <person name="Merkel A.Y."/>
            <person name="Bonch-Osmolovskaya E.A."/>
            <person name="Slobodkin A.I."/>
        </authorList>
    </citation>
    <scope>NUCLEOTIDE SEQUENCE [LARGE SCALE GENOMIC DNA]</scope>
    <source>
        <strain evidence="3 4">M08DMB</strain>
    </source>
</reference>
<comment type="caution">
    <text evidence="3">The sequence shown here is derived from an EMBL/GenBank/DDBJ whole genome shotgun (WGS) entry which is preliminary data.</text>
</comment>
<keyword evidence="4" id="KW-1185">Reference proteome</keyword>
<dbReference type="Proteomes" id="UP000440004">
    <property type="component" value="Unassembled WGS sequence"/>
</dbReference>
<dbReference type="InterPro" id="IPR009060">
    <property type="entry name" value="UBA-like_sf"/>
</dbReference>
<keyword evidence="2" id="KW-1133">Transmembrane helix</keyword>
<keyword evidence="2" id="KW-0812">Transmembrane</keyword>